<dbReference type="Gene3D" id="1.10.10.10">
    <property type="entry name" value="Winged helix-like DNA-binding domain superfamily/Winged helix DNA-binding domain"/>
    <property type="match status" value="1"/>
</dbReference>
<evidence type="ECO:0000313" key="10">
    <source>
        <dbReference type="Proteomes" id="UP000008983"/>
    </source>
</evidence>
<dbReference type="PANTHER" id="PTHR12081:SF18">
    <property type="entry name" value="TRANSCRIPTION FACTOR E2F2-RELATED"/>
    <property type="match status" value="1"/>
</dbReference>
<comment type="subcellular location">
    <subcellularLocation>
        <location evidence="5">Nucleus</location>
    </subcellularLocation>
</comment>
<dbReference type="OMA" id="ESEIQYE"/>
<keyword evidence="3 5" id="KW-0238">DNA-binding</keyword>
<feature type="compositionally biased region" description="Polar residues" evidence="7">
    <location>
        <begin position="128"/>
        <end position="141"/>
    </location>
</feature>
<dbReference type="InterPro" id="IPR037241">
    <property type="entry name" value="E2F-DP_heterodim"/>
</dbReference>
<evidence type="ECO:0000256" key="5">
    <source>
        <dbReference type="RuleBase" id="RU003796"/>
    </source>
</evidence>
<dbReference type="Pfam" id="PF16421">
    <property type="entry name" value="E2F_CC-MB"/>
    <property type="match status" value="1"/>
</dbReference>
<dbReference type="SUPFAM" id="SSF144074">
    <property type="entry name" value="E2F-DP heterodimerization region"/>
    <property type="match status" value="1"/>
</dbReference>
<dbReference type="SMART" id="SM01372">
    <property type="entry name" value="E2F_TDP"/>
    <property type="match status" value="1"/>
</dbReference>
<reference evidence="9 10" key="1">
    <citation type="submission" date="2011-07" db="EMBL/GenBank/DDBJ databases">
        <authorList>
            <person name="Coyne R."/>
            <person name="Brami D."/>
            <person name="Johnson J."/>
            <person name="Hostetler J."/>
            <person name="Hannick L."/>
            <person name="Clark T."/>
            <person name="Cassidy-Hanley D."/>
            <person name="Inman J."/>
        </authorList>
    </citation>
    <scope>NUCLEOTIDE SEQUENCE [LARGE SCALE GENOMIC DNA]</scope>
    <source>
        <strain evidence="9 10">G5</strain>
    </source>
</reference>
<feature type="coiled-coil region" evidence="6">
    <location>
        <begin position="44"/>
        <end position="71"/>
    </location>
</feature>
<organism evidence="9 10">
    <name type="scientific">Ichthyophthirius multifiliis</name>
    <name type="common">White spot disease agent</name>
    <name type="synonym">Ich</name>
    <dbReference type="NCBI Taxonomy" id="5932"/>
    <lineage>
        <taxon>Eukaryota</taxon>
        <taxon>Sar</taxon>
        <taxon>Alveolata</taxon>
        <taxon>Ciliophora</taxon>
        <taxon>Intramacronucleata</taxon>
        <taxon>Oligohymenophorea</taxon>
        <taxon>Hymenostomatida</taxon>
        <taxon>Ophryoglenina</taxon>
        <taxon>Ichthyophthirius</taxon>
    </lineage>
</organism>
<evidence type="ECO:0000256" key="7">
    <source>
        <dbReference type="SAM" id="MobiDB-lite"/>
    </source>
</evidence>
<evidence type="ECO:0000256" key="3">
    <source>
        <dbReference type="ARBA" id="ARBA00023125"/>
    </source>
</evidence>
<dbReference type="InParanoid" id="G0QNL1"/>
<gene>
    <name evidence="9" type="ORF">IMG5_206860</name>
</gene>
<dbReference type="STRING" id="857967.G0QNL1"/>
<dbReference type="FunFam" id="1.10.10.10:FF:000008">
    <property type="entry name" value="E2F transcription factor 1"/>
    <property type="match status" value="1"/>
</dbReference>
<dbReference type="InterPro" id="IPR036390">
    <property type="entry name" value="WH_DNA-bd_sf"/>
</dbReference>
<feature type="compositionally biased region" description="Acidic residues" evidence="7">
    <location>
        <begin position="113"/>
        <end position="127"/>
    </location>
</feature>
<dbReference type="eggNOG" id="KOG2577">
    <property type="taxonomic scope" value="Eukaryota"/>
</dbReference>
<evidence type="ECO:0000256" key="2">
    <source>
        <dbReference type="ARBA" id="ARBA00023015"/>
    </source>
</evidence>
<protein>
    <recommendedName>
        <fullName evidence="8">E2F/DP family winged-helix DNA-binding domain-containing protein</fullName>
    </recommendedName>
</protein>
<feature type="domain" description="E2F/DP family winged-helix DNA-binding" evidence="8">
    <location>
        <begin position="139"/>
        <end position="204"/>
    </location>
</feature>
<dbReference type="GeneID" id="14909366"/>
<dbReference type="GO" id="GO:0000978">
    <property type="term" value="F:RNA polymerase II cis-regulatory region sequence-specific DNA binding"/>
    <property type="evidence" value="ECO:0007669"/>
    <property type="project" value="InterPro"/>
</dbReference>
<keyword evidence="5" id="KW-0539">Nucleus</keyword>
<dbReference type="PANTHER" id="PTHR12081">
    <property type="entry name" value="TRANSCRIPTION FACTOR E2F"/>
    <property type="match status" value="1"/>
</dbReference>
<evidence type="ECO:0000256" key="1">
    <source>
        <dbReference type="ARBA" id="ARBA00010940"/>
    </source>
</evidence>
<dbReference type="AlphaFoldDB" id="G0QNL1"/>
<evidence type="ECO:0000259" key="8">
    <source>
        <dbReference type="SMART" id="SM01372"/>
    </source>
</evidence>
<dbReference type="GO" id="GO:0046983">
    <property type="term" value="F:protein dimerization activity"/>
    <property type="evidence" value="ECO:0007669"/>
    <property type="project" value="InterPro"/>
</dbReference>
<keyword evidence="10" id="KW-1185">Reference proteome</keyword>
<evidence type="ECO:0000313" key="9">
    <source>
        <dbReference type="EMBL" id="EGR33200.1"/>
    </source>
</evidence>
<dbReference type="InterPro" id="IPR036388">
    <property type="entry name" value="WH-like_DNA-bd_sf"/>
</dbReference>
<comment type="similarity">
    <text evidence="1 5">Belongs to the E2F/DP family.</text>
</comment>
<keyword evidence="6" id="KW-0175">Coiled coil</keyword>
<dbReference type="Gene3D" id="6.10.250.540">
    <property type="match status" value="1"/>
</dbReference>
<dbReference type="InterPro" id="IPR003316">
    <property type="entry name" value="E2F_WHTH_DNA-bd_dom"/>
</dbReference>
<accession>G0QNL1</accession>
<keyword evidence="2 5" id="KW-0805">Transcription regulation</keyword>
<sequence>MKFYNKKKEKINNLFNFINLKIKTSQFNSIQYIIYNYYYFFFKKNNLLKKKKKLKKKKTNERKTKIKLRNAIIFNKQFIRKKIKQELQQEESTHYSHTQQKICQTYQDTQNEEEYDEPLEQEQEDEFNSQNKQAQKGSRQDNSLSVLTKRFIQLIQQQKNQTIDLNEAVKLLKVQKRRIYDITNVLEGIGYIEKVHKNKLKWVGGTDDPELQQEISQMRQELEQLDKQEKEMDQWINHLHESLKNTFNNSDETSKYAYLTQEDFKNISKKTQQESNENMFIITAPKGTTVEAPVMEQGVQYEFPFQLFLNSKNGQMEIFLCTDDNNDSDEQLNQQQNECLNDFNSQQSNIKAETE</sequence>
<feature type="region of interest" description="Disordered" evidence="7">
    <location>
        <begin position="113"/>
        <end position="141"/>
    </location>
</feature>
<dbReference type="SUPFAM" id="SSF46785">
    <property type="entry name" value="Winged helix' DNA-binding domain"/>
    <property type="match status" value="1"/>
</dbReference>
<dbReference type="OrthoDB" id="340676at2759"/>
<dbReference type="InterPro" id="IPR015633">
    <property type="entry name" value="E2F"/>
</dbReference>
<dbReference type="RefSeq" id="XP_004037186.1">
    <property type="nucleotide sequence ID" value="XM_004037138.1"/>
</dbReference>
<evidence type="ECO:0000256" key="6">
    <source>
        <dbReference type="SAM" id="Coils"/>
    </source>
</evidence>
<keyword evidence="4 5" id="KW-0804">Transcription</keyword>
<dbReference type="Proteomes" id="UP000008983">
    <property type="component" value="Unassembled WGS sequence"/>
</dbReference>
<name>G0QNL1_ICHMU</name>
<feature type="coiled-coil region" evidence="6">
    <location>
        <begin position="208"/>
        <end position="245"/>
    </location>
</feature>
<dbReference type="InterPro" id="IPR032198">
    <property type="entry name" value="E2F_CC-MB"/>
</dbReference>
<dbReference type="GO" id="GO:0090575">
    <property type="term" value="C:RNA polymerase II transcription regulator complex"/>
    <property type="evidence" value="ECO:0007669"/>
    <property type="project" value="TreeGrafter"/>
</dbReference>
<evidence type="ECO:0000256" key="4">
    <source>
        <dbReference type="ARBA" id="ARBA00023163"/>
    </source>
</evidence>
<dbReference type="GO" id="GO:0000981">
    <property type="term" value="F:DNA-binding transcription factor activity, RNA polymerase II-specific"/>
    <property type="evidence" value="ECO:0007669"/>
    <property type="project" value="TreeGrafter"/>
</dbReference>
<dbReference type="Pfam" id="PF02319">
    <property type="entry name" value="WHD_E2F_TDP"/>
    <property type="match status" value="1"/>
</dbReference>
<proteinExistence type="inferred from homology"/>
<dbReference type="EMBL" id="GL983500">
    <property type="protein sequence ID" value="EGR33200.1"/>
    <property type="molecule type" value="Genomic_DNA"/>
</dbReference>